<dbReference type="HAMAP" id="MF_00337">
    <property type="entry name" value="Exonuc_7_S"/>
    <property type="match status" value="1"/>
</dbReference>
<evidence type="ECO:0000313" key="7">
    <source>
        <dbReference type="EMBL" id="OGD91843.1"/>
    </source>
</evidence>
<comment type="caution">
    <text evidence="7">The sequence shown here is derived from an EMBL/GenBank/DDBJ whole genome shotgun (WGS) entry which is preliminary data.</text>
</comment>
<name>A0A1F5GIY5_9BACT</name>
<evidence type="ECO:0000256" key="4">
    <source>
        <dbReference type="ARBA" id="ARBA00022801"/>
    </source>
</evidence>
<reference evidence="7 8" key="1">
    <citation type="journal article" date="2016" name="Nat. Commun.">
        <title>Thousands of microbial genomes shed light on interconnected biogeochemical processes in an aquifer system.</title>
        <authorList>
            <person name="Anantharaman K."/>
            <person name="Brown C.T."/>
            <person name="Hug L.A."/>
            <person name="Sharon I."/>
            <person name="Castelle C.J."/>
            <person name="Probst A.J."/>
            <person name="Thomas B.C."/>
            <person name="Singh A."/>
            <person name="Wilkins M.J."/>
            <person name="Karaoz U."/>
            <person name="Brodie E.L."/>
            <person name="Williams K.H."/>
            <person name="Hubbard S.S."/>
            <person name="Banfield J.F."/>
        </authorList>
    </citation>
    <scope>NUCLEOTIDE SEQUENCE [LARGE SCALE GENOMIC DNA]</scope>
</reference>
<dbReference type="Pfam" id="PF02609">
    <property type="entry name" value="Exonuc_VII_S"/>
    <property type="match status" value="1"/>
</dbReference>
<dbReference type="InterPro" id="IPR037004">
    <property type="entry name" value="Exonuc_VII_ssu_sf"/>
</dbReference>
<keyword evidence="2 6" id="KW-0963">Cytoplasm</keyword>
<accession>A0A1F5GIY5</accession>
<dbReference type="SUPFAM" id="SSF116842">
    <property type="entry name" value="XseB-like"/>
    <property type="match status" value="1"/>
</dbReference>
<dbReference type="STRING" id="1797716.A3D07_00295"/>
<dbReference type="InterPro" id="IPR003761">
    <property type="entry name" value="Exonuc_VII_S"/>
</dbReference>
<evidence type="ECO:0000256" key="2">
    <source>
        <dbReference type="ARBA" id="ARBA00022490"/>
    </source>
</evidence>
<evidence type="ECO:0000256" key="6">
    <source>
        <dbReference type="HAMAP-Rule" id="MF_00337"/>
    </source>
</evidence>
<comment type="function">
    <text evidence="6">Bidirectionally degrades single-stranded DNA into large acid-insoluble oligonucleotides, which are then degraded further into small acid-soluble oligonucleotides.</text>
</comment>
<sequence length="74" mass="8165">MTKVQKTANFTQALARLEEIVEKLESPDLDLEEGLKLLEEGVALHKLCKNKLTAANTKISDILKDGNTKDGEVN</sequence>
<comment type="catalytic activity">
    <reaction evidence="6">
        <text>Exonucleolytic cleavage in either 5'- to 3'- or 3'- to 5'-direction to yield nucleoside 5'-phosphates.</text>
        <dbReference type="EC" id="3.1.11.6"/>
    </reaction>
</comment>
<dbReference type="Gene3D" id="1.10.287.1040">
    <property type="entry name" value="Exonuclease VII, small subunit"/>
    <property type="match status" value="1"/>
</dbReference>
<dbReference type="EC" id="3.1.11.6" evidence="6"/>
<dbReference type="GO" id="GO:0008855">
    <property type="term" value="F:exodeoxyribonuclease VII activity"/>
    <property type="evidence" value="ECO:0007669"/>
    <property type="project" value="UniProtKB-UniRule"/>
</dbReference>
<protein>
    <recommendedName>
        <fullName evidence="6">Exodeoxyribonuclease 7 small subunit</fullName>
        <ecNumber evidence="6">3.1.11.6</ecNumber>
    </recommendedName>
    <alternativeName>
        <fullName evidence="6">Exodeoxyribonuclease VII small subunit</fullName>
        <shortName evidence="6">Exonuclease VII small subunit</shortName>
    </alternativeName>
</protein>
<keyword evidence="5 6" id="KW-0269">Exonuclease</keyword>
<dbReference type="PANTHER" id="PTHR34137:SF1">
    <property type="entry name" value="EXODEOXYRIBONUCLEASE 7 SMALL SUBUNIT"/>
    <property type="match status" value="1"/>
</dbReference>
<gene>
    <name evidence="6" type="primary">xseB</name>
    <name evidence="7" type="ORF">A3D07_00295</name>
</gene>
<comment type="subunit">
    <text evidence="6">Heterooligomer composed of large and small subunits.</text>
</comment>
<evidence type="ECO:0000256" key="5">
    <source>
        <dbReference type="ARBA" id="ARBA00022839"/>
    </source>
</evidence>
<keyword evidence="4 6" id="KW-0378">Hydrolase</keyword>
<dbReference type="Proteomes" id="UP000177124">
    <property type="component" value="Unassembled WGS sequence"/>
</dbReference>
<dbReference type="PIRSF" id="PIRSF006488">
    <property type="entry name" value="Exonuc_VII_S"/>
    <property type="match status" value="1"/>
</dbReference>
<dbReference type="AlphaFoldDB" id="A0A1F5GIY5"/>
<organism evidence="7 8">
    <name type="scientific">Candidatus Curtissbacteria bacterium RIFCSPHIGHO2_02_FULL_42_15</name>
    <dbReference type="NCBI Taxonomy" id="1797716"/>
    <lineage>
        <taxon>Bacteria</taxon>
        <taxon>Candidatus Curtissiibacteriota</taxon>
    </lineage>
</organism>
<evidence type="ECO:0000256" key="3">
    <source>
        <dbReference type="ARBA" id="ARBA00022722"/>
    </source>
</evidence>
<evidence type="ECO:0000256" key="1">
    <source>
        <dbReference type="ARBA" id="ARBA00009998"/>
    </source>
</evidence>
<dbReference type="EMBL" id="MFBF01000009">
    <property type="protein sequence ID" value="OGD91843.1"/>
    <property type="molecule type" value="Genomic_DNA"/>
</dbReference>
<dbReference type="NCBIfam" id="TIGR01280">
    <property type="entry name" value="xseB"/>
    <property type="match status" value="1"/>
</dbReference>
<dbReference type="PANTHER" id="PTHR34137">
    <property type="entry name" value="EXODEOXYRIBONUCLEASE 7 SMALL SUBUNIT"/>
    <property type="match status" value="1"/>
</dbReference>
<proteinExistence type="inferred from homology"/>
<evidence type="ECO:0000313" key="8">
    <source>
        <dbReference type="Proteomes" id="UP000177124"/>
    </source>
</evidence>
<comment type="similarity">
    <text evidence="1 6">Belongs to the XseB family.</text>
</comment>
<dbReference type="GO" id="GO:0009318">
    <property type="term" value="C:exodeoxyribonuclease VII complex"/>
    <property type="evidence" value="ECO:0007669"/>
    <property type="project" value="UniProtKB-UniRule"/>
</dbReference>
<dbReference type="GO" id="GO:0005829">
    <property type="term" value="C:cytosol"/>
    <property type="evidence" value="ECO:0007669"/>
    <property type="project" value="TreeGrafter"/>
</dbReference>
<comment type="subcellular location">
    <subcellularLocation>
        <location evidence="6">Cytoplasm</location>
    </subcellularLocation>
</comment>
<keyword evidence="3 6" id="KW-0540">Nuclease</keyword>
<dbReference type="GO" id="GO:0006308">
    <property type="term" value="P:DNA catabolic process"/>
    <property type="evidence" value="ECO:0007669"/>
    <property type="project" value="UniProtKB-UniRule"/>
</dbReference>